<dbReference type="OrthoDB" id="10361888at2759"/>
<gene>
    <name evidence="2" type="ORF">THAOC_02140</name>
</gene>
<protein>
    <submittedName>
        <fullName evidence="2">Uncharacterized protein</fullName>
    </submittedName>
</protein>
<dbReference type="Proteomes" id="UP000266841">
    <property type="component" value="Unassembled WGS sequence"/>
</dbReference>
<sequence length="613" mass="65937">MDRPPSAHGVHGLSKDEESAPLILSADGEFSGPVAVAVAPPHGVPPLPGLGRDILRPLGGRVRGPLRARFAGLFGRGRELRHVAPEEERPRARAQGSAGGRVVLRRAPPPTGGGGRGRAARPGVPAEGHARQTSGVAVEGMRPALSGQLRLRRLAGTVALGVRRGGHPRRRVGPVPGVREQRFGGHVGVCLHLLSPAPARDGRPDERLVDPEVVRLGRPRGPERDTDARALDLAGRPVVRGQEQDGELDGRGLPRDIQAGGPSSPRGVHRQVLRCAVREAPHVRRDAAPLRRPGRGAVPPLDTGGTANRPLQGDEGVRVSGIHLQGRADPGRRRVGAESHVPGQVRQDGGHGRRARGPGAVQHTRGTADCLKGHVDHGRRLGEPECQPSSPALADSLTVHYMQCVYDAYKVRIDAKIASIRDRGKPCSEQTTLAYAGEFGYEIQGHRGPLRLPNGNLIGNDPHVPELPKTNWKMPPFPSFFGEKGRYDLRGMVPGPSNKPIAVVFNKYTLEWGNIPVNYLDIESLRGLLNILSPVYQVVYVRLESKKLGDSGEGDLQDFKDKDVIRQEYPSTILIDDLYNEATMDYNLLLFGVASQADLFVSVLGGNCVIASL</sequence>
<evidence type="ECO:0000313" key="2">
    <source>
        <dbReference type="EMBL" id="EJK76116.1"/>
    </source>
</evidence>
<feature type="region of interest" description="Disordered" evidence="1">
    <location>
        <begin position="289"/>
        <end position="365"/>
    </location>
</feature>
<feature type="region of interest" description="Disordered" evidence="1">
    <location>
        <begin position="84"/>
        <end position="136"/>
    </location>
</feature>
<feature type="region of interest" description="Disordered" evidence="1">
    <location>
        <begin position="236"/>
        <end position="269"/>
    </location>
</feature>
<evidence type="ECO:0000313" key="3">
    <source>
        <dbReference type="Proteomes" id="UP000266841"/>
    </source>
</evidence>
<keyword evidence="3" id="KW-1185">Reference proteome</keyword>
<evidence type="ECO:0000256" key="1">
    <source>
        <dbReference type="SAM" id="MobiDB-lite"/>
    </source>
</evidence>
<reference evidence="2 3" key="1">
    <citation type="journal article" date="2012" name="Genome Biol.">
        <title>Genome and low-iron response of an oceanic diatom adapted to chronic iron limitation.</title>
        <authorList>
            <person name="Lommer M."/>
            <person name="Specht M."/>
            <person name="Roy A.S."/>
            <person name="Kraemer L."/>
            <person name="Andreson R."/>
            <person name="Gutowska M.A."/>
            <person name="Wolf J."/>
            <person name="Bergner S.V."/>
            <person name="Schilhabel M.B."/>
            <person name="Klostermeier U.C."/>
            <person name="Beiko R.G."/>
            <person name="Rosenstiel P."/>
            <person name="Hippler M."/>
            <person name="Laroche J."/>
        </authorList>
    </citation>
    <scope>NUCLEOTIDE SEQUENCE [LARGE SCALE GENOMIC DNA]</scope>
    <source>
        <strain evidence="2 3">CCMP1005</strain>
    </source>
</reference>
<accession>K0TMD7</accession>
<comment type="caution">
    <text evidence="2">The sequence shown here is derived from an EMBL/GenBank/DDBJ whole genome shotgun (WGS) entry which is preliminary data.</text>
</comment>
<name>K0TMD7_THAOC</name>
<proteinExistence type="predicted"/>
<feature type="region of interest" description="Disordered" evidence="1">
    <location>
        <begin position="1"/>
        <end position="26"/>
    </location>
</feature>
<dbReference type="AlphaFoldDB" id="K0TMD7"/>
<dbReference type="EMBL" id="AGNL01002527">
    <property type="protein sequence ID" value="EJK76116.1"/>
    <property type="molecule type" value="Genomic_DNA"/>
</dbReference>
<organism evidence="2 3">
    <name type="scientific">Thalassiosira oceanica</name>
    <name type="common">Marine diatom</name>
    <dbReference type="NCBI Taxonomy" id="159749"/>
    <lineage>
        <taxon>Eukaryota</taxon>
        <taxon>Sar</taxon>
        <taxon>Stramenopiles</taxon>
        <taxon>Ochrophyta</taxon>
        <taxon>Bacillariophyta</taxon>
        <taxon>Coscinodiscophyceae</taxon>
        <taxon>Thalassiosirophycidae</taxon>
        <taxon>Thalassiosirales</taxon>
        <taxon>Thalassiosiraceae</taxon>
        <taxon>Thalassiosira</taxon>
    </lineage>
</organism>